<evidence type="ECO:0000256" key="11">
    <source>
        <dbReference type="PROSITE-ProRule" id="PRU00094"/>
    </source>
</evidence>
<dbReference type="VEuPathDB" id="VectorBase:HLOH_048726"/>
<dbReference type="Proteomes" id="UP000821853">
    <property type="component" value="Chromosome 9"/>
</dbReference>
<evidence type="ECO:0000313" key="14">
    <source>
        <dbReference type="EMBL" id="KAH9381434.1"/>
    </source>
</evidence>
<evidence type="ECO:0000256" key="12">
    <source>
        <dbReference type="SAM" id="MobiDB-lite"/>
    </source>
</evidence>
<dbReference type="InterPro" id="IPR013088">
    <property type="entry name" value="Znf_NHR/GATA"/>
</dbReference>
<feature type="compositionally biased region" description="Low complexity" evidence="12">
    <location>
        <begin position="151"/>
        <end position="162"/>
    </location>
</feature>
<dbReference type="PROSITE" id="PS00344">
    <property type="entry name" value="GATA_ZN_FINGER_1"/>
    <property type="match status" value="2"/>
</dbReference>
<proteinExistence type="predicted"/>
<gene>
    <name evidence="14" type="ORF">HPB48_008986</name>
</gene>
<evidence type="ECO:0000256" key="6">
    <source>
        <dbReference type="ARBA" id="ARBA00023015"/>
    </source>
</evidence>
<protein>
    <recommendedName>
        <fullName evidence="13">GATA-type domain-containing protein</fullName>
    </recommendedName>
</protein>
<feature type="compositionally biased region" description="Gly residues" evidence="12">
    <location>
        <begin position="235"/>
        <end position="250"/>
    </location>
</feature>
<keyword evidence="10" id="KW-0539">Nucleus</keyword>
<reference evidence="14 15" key="1">
    <citation type="journal article" date="2020" name="Cell">
        <title>Large-Scale Comparative Analyses of Tick Genomes Elucidate Their Genetic Diversity and Vector Capacities.</title>
        <authorList>
            <consortium name="Tick Genome and Microbiome Consortium (TIGMIC)"/>
            <person name="Jia N."/>
            <person name="Wang J."/>
            <person name="Shi W."/>
            <person name="Du L."/>
            <person name="Sun Y."/>
            <person name="Zhan W."/>
            <person name="Jiang J.F."/>
            <person name="Wang Q."/>
            <person name="Zhang B."/>
            <person name="Ji P."/>
            <person name="Bell-Sakyi L."/>
            <person name="Cui X.M."/>
            <person name="Yuan T.T."/>
            <person name="Jiang B.G."/>
            <person name="Yang W.F."/>
            <person name="Lam T.T."/>
            <person name="Chang Q.C."/>
            <person name="Ding S.J."/>
            <person name="Wang X.J."/>
            <person name="Zhu J.G."/>
            <person name="Ruan X.D."/>
            <person name="Zhao L."/>
            <person name="Wei J.T."/>
            <person name="Ye R.Z."/>
            <person name="Que T.C."/>
            <person name="Du C.H."/>
            <person name="Zhou Y.H."/>
            <person name="Cheng J.X."/>
            <person name="Dai P.F."/>
            <person name="Guo W.B."/>
            <person name="Han X.H."/>
            <person name="Huang E.J."/>
            <person name="Li L.F."/>
            <person name="Wei W."/>
            <person name="Gao Y.C."/>
            <person name="Liu J.Z."/>
            <person name="Shao H.Z."/>
            <person name="Wang X."/>
            <person name="Wang C.C."/>
            <person name="Yang T.C."/>
            <person name="Huo Q.B."/>
            <person name="Li W."/>
            <person name="Chen H.Y."/>
            <person name="Chen S.E."/>
            <person name="Zhou L.G."/>
            <person name="Ni X.B."/>
            <person name="Tian J.H."/>
            <person name="Sheng Y."/>
            <person name="Liu T."/>
            <person name="Pan Y.S."/>
            <person name="Xia L.Y."/>
            <person name="Li J."/>
            <person name="Zhao F."/>
            <person name="Cao W.C."/>
        </authorList>
    </citation>
    <scope>NUCLEOTIDE SEQUENCE [LARGE SCALE GENOMIC DNA]</scope>
    <source>
        <strain evidence="14">HaeL-2018</strain>
    </source>
</reference>
<dbReference type="PANTHER" id="PTHR10071:SF337">
    <property type="entry name" value="GATA-BINDING FACTOR A"/>
    <property type="match status" value="1"/>
</dbReference>
<dbReference type="GO" id="GO:0005634">
    <property type="term" value="C:nucleus"/>
    <property type="evidence" value="ECO:0007669"/>
    <property type="project" value="UniProtKB-SubCell"/>
</dbReference>
<name>A0A9J6H152_HAELO</name>
<evidence type="ECO:0000256" key="3">
    <source>
        <dbReference type="ARBA" id="ARBA00022737"/>
    </source>
</evidence>
<comment type="caution">
    <text evidence="14">The sequence shown here is derived from an EMBL/GenBank/DDBJ whole genome shotgun (WGS) entry which is preliminary data.</text>
</comment>
<dbReference type="GO" id="GO:0000122">
    <property type="term" value="P:negative regulation of transcription by RNA polymerase II"/>
    <property type="evidence" value="ECO:0007669"/>
    <property type="project" value="TreeGrafter"/>
</dbReference>
<dbReference type="FunFam" id="3.30.50.10:FF:000001">
    <property type="entry name" value="GATA transcription factor (GATAd)"/>
    <property type="match status" value="1"/>
</dbReference>
<dbReference type="GO" id="GO:0045165">
    <property type="term" value="P:cell fate commitment"/>
    <property type="evidence" value="ECO:0007669"/>
    <property type="project" value="TreeGrafter"/>
</dbReference>
<keyword evidence="4 11" id="KW-0863">Zinc-finger</keyword>
<dbReference type="FunFam" id="3.30.50.10:FF:000032">
    <property type="entry name" value="Transcription factor GATA-3"/>
    <property type="match status" value="1"/>
</dbReference>
<dbReference type="GO" id="GO:0000981">
    <property type="term" value="F:DNA-binding transcription factor activity, RNA polymerase II-specific"/>
    <property type="evidence" value="ECO:0007669"/>
    <property type="project" value="TreeGrafter"/>
</dbReference>
<dbReference type="CDD" id="cd00202">
    <property type="entry name" value="ZnF_GATA"/>
    <property type="match status" value="2"/>
</dbReference>
<evidence type="ECO:0000256" key="8">
    <source>
        <dbReference type="ARBA" id="ARBA00023159"/>
    </source>
</evidence>
<dbReference type="PROSITE" id="PS50114">
    <property type="entry name" value="GATA_ZN_FINGER_2"/>
    <property type="match status" value="2"/>
</dbReference>
<feature type="domain" description="GATA-type" evidence="13">
    <location>
        <begin position="33"/>
        <end position="92"/>
    </location>
</feature>
<dbReference type="GO" id="GO:0008270">
    <property type="term" value="F:zinc ion binding"/>
    <property type="evidence" value="ECO:0007669"/>
    <property type="project" value="UniProtKB-KW"/>
</dbReference>
<dbReference type="AlphaFoldDB" id="A0A9J6H152"/>
<evidence type="ECO:0000256" key="2">
    <source>
        <dbReference type="ARBA" id="ARBA00022723"/>
    </source>
</evidence>
<sequence length="262" mass="27973">MCAGGYQDLIGGFVRPGVEIIKQEAHSSEYAGFGEARECVNCGAISTPLWRRDGTGHYLCNACGLYHKMNGSTRSPAKPQRRMLQQPTVSRRIGLCCSNCGTTATTLWRRNNEGEPVCNACGLYFKLHNINRPLAMRKESIQTRKRKPKGKTTPDGKGTPGPENLCTSTKMEKDESLDPKSMEGEEALQRLALCSSAHSTSSTSSHSSMSILPIQDAKGPWNAYDDYEGTSHSDGGNGGSGGSGGGGGGDKNSDPARIPDLA</sequence>
<dbReference type="PRINTS" id="PR00619">
    <property type="entry name" value="GATAZNFINGER"/>
</dbReference>
<evidence type="ECO:0000259" key="13">
    <source>
        <dbReference type="PROSITE" id="PS50114"/>
    </source>
</evidence>
<keyword evidence="7" id="KW-0238">DNA-binding</keyword>
<feature type="domain" description="GATA-type" evidence="13">
    <location>
        <begin position="91"/>
        <end position="144"/>
    </location>
</feature>
<keyword evidence="8" id="KW-0010">Activator</keyword>
<evidence type="ECO:0000256" key="5">
    <source>
        <dbReference type="ARBA" id="ARBA00022833"/>
    </source>
</evidence>
<dbReference type="GO" id="GO:0000978">
    <property type="term" value="F:RNA polymerase II cis-regulatory region sequence-specific DNA binding"/>
    <property type="evidence" value="ECO:0007669"/>
    <property type="project" value="TreeGrafter"/>
</dbReference>
<dbReference type="EMBL" id="JABSTR010000011">
    <property type="protein sequence ID" value="KAH9381434.1"/>
    <property type="molecule type" value="Genomic_DNA"/>
</dbReference>
<feature type="compositionally biased region" description="Basic and acidic residues" evidence="12">
    <location>
        <begin position="170"/>
        <end position="183"/>
    </location>
</feature>
<dbReference type="Gene3D" id="3.30.50.10">
    <property type="entry name" value="Erythroid Transcription Factor GATA-1, subunit A"/>
    <property type="match status" value="2"/>
</dbReference>
<feature type="region of interest" description="Disordered" evidence="12">
    <location>
        <begin position="137"/>
        <end position="262"/>
    </location>
</feature>
<organism evidence="14 15">
    <name type="scientific">Haemaphysalis longicornis</name>
    <name type="common">Bush tick</name>
    <dbReference type="NCBI Taxonomy" id="44386"/>
    <lineage>
        <taxon>Eukaryota</taxon>
        <taxon>Metazoa</taxon>
        <taxon>Ecdysozoa</taxon>
        <taxon>Arthropoda</taxon>
        <taxon>Chelicerata</taxon>
        <taxon>Arachnida</taxon>
        <taxon>Acari</taxon>
        <taxon>Parasitiformes</taxon>
        <taxon>Ixodida</taxon>
        <taxon>Ixodoidea</taxon>
        <taxon>Ixodidae</taxon>
        <taxon>Haemaphysalinae</taxon>
        <taxon>Haemaphysalis</taxon>
    </lineage>
</organism>
<evidence type="ECO:0000256" key="4">
    <source>
        <dbReference type="ARBA" id="ARBA00022771"/>
    </source>
</evidence>
<evidence type="ECO:0000256" key="10">
    <source>
        <dbReference type="ARBA" id="ARBA00023242"/>
    </source>
</evidence>
<dbReference type="InterPro" id="IPR039355">
    <property type="entry name" value="Transcription_factor_GATA"/>
</dbReference>
<keyword evidence="15" id="KW-1185">Reference proteome</keyword>
<dbReference type="SUPFAM" id="SSF57716">
    <property type="entry name" value="Glucocorticoid receptor-like (DNA-binding domain)"/>
    <property type="match status" value="2"/>
</dbReference>
<dbReference type="Pfam" id="PF00320">
    <property type="entry name" value="GATA"/>
    <property type="match status" value="2"/>
</dbReference>
<keyword evidence="3" id="KW-0677">Repeat</keyword>
<evidence type="ECO:0000256" key="1">
    <source>
        <dbReference type="ARBA" id="ARBA00004123"/>
    </source>
</evidence>
<evidence type="ECO:0000256" key="7">
    <source>
        <dbReference type="ARBA" id="ARBA00023125"/>
    </source>
</evidence>
<dbReference type="OMA" id="CTSTKME"/>
<dbReference type="PANTHER" id="PTHR10071">
    <property type="entry name" value="TRANSCRIPTION FACTOR GATA FAMILY MEMBER"/>
    <property type="match status" value="1"/>
</dbReference>
<dbReference type="InterPro" id="IPR000679">
    <property type="entry name" value="Znf_GATA"/>
</dbReference>
<comment type="subcellular location">
    <subcellularLocation>
        <location evidence="1">Nucleus</location>
    </subcellularLocation>
</comment>
<evidence type="ECO:0000313" key="15">
    <source>
        <dbReference type="Proteomes" id="UP000821853"/>
    </source>
</evidence>
<dbReference type="OrthoDB" id="6489427at2759"/>
<keyword evidence="6" id="KW-0805">Transcription regulation</keyword>
<feature type="compositionally biased region" description="Low complexity" evidence="12">
    <location>
        <begin position="195"/>
        <end position="210"/>
    </location>
</feature>
<dbReference type="SMART" id="SM00401">
    <property type="entry name" value="ZnF_GATA"/>
    <property type="match status" value="2"/>
</dbReference>
<keyword evidence="2" id="KW-0479">Metal-binding</keyword>
<keyword evidence="5" id="KW-0862">Zinc</keyword>
<dbReference type="GO" id="GO:0045944">
    <property type="term" value="P:positive regulation of transcription by RNA polymerase II"/>
    <property type="evidence" value="ECO:0007669"/>
    <property type="project" value="TreeGrafter"/>
</dbReference>
<keyword evidence="9" id="KW-0804">Transcription</keyword>
<evidence type="ECO:0000256" key="9">
    <source>
        <dbReference type="ARBA" id="ARBA00023163"/>
    </source>
</evidence>
<accession>A0A9J6H152</accession>